<evidence type="ECO:0000313" key="1">
    <source>
        <dbReference type="EMBL" id="OGD56847.1"/>
    </source>
</evidence>
<accession>A0A1F5DNV0</accession>
<gene>
    <name evidence="1" type="ORF">A2V71_01060</name>
</gene>
<dbReference type="InterPro" id="IPR036291">
    <property type="entry name" value="NAD(P)-bd_dom_sf"/>
</dbReference>
<dbReference type="SUPFAM" id="SSF51735">
    <property type="entry name" value="NAD(P)-binding Rossmann-fold domains"/>
    <property type="match status" value="1"/>
</dbReference>
<reference evidence="1 2" key="1">
    <citation type="journal article" date="2016" name="Nat. Commun.">
        <title>Thousands of microbial genomes shed light on interconnected biogeochemical processes in an aquifer system.</title>
        <authorList>
            <person name="Anantharaman K."/>
            <person name="Brown C.T."/>
            <person name="Hug L.A."/>
            <person name="Sharon I."/>
            <person name="Castelle C.J."/>
            <person name="Probst A.J."/>
            <person name="Thomas B.C."/>
            <person name="Singh A."/>
            <person name="Wilkins M.J."/>
            <person name="Karaoz U."/>
            <person name="Brodie E.L."/>
            <person name="Williams K.H."/>
            <person name="Hubbard S.S."/>
            <person name="Banfield J.F."/>
        </authorList>
    </citation>
    <scope>NUCLEOTIDE SEQUENCE [LARGE SCALE GENOMIC DNA]</scope>
</reference>
<organism evidence="1 2">
    <name type="scientific">Candidatus Berkelbacteria bacterium RBG_13_40_8</name>
    <dbReference type="NCBI Taxonomy" id="1797467"/>
    <lineage>
        <taxon>Bacteria</taxon>
        <taxon>Candidatus Berkelbacteria</taxon>
    </lineage>
</organism>
<dbReference type="EMBL" id="MEZT01000012">
    <property type="protein sequence ID" value="OGD56847.1"/>
    <property type="molecule type" value="Genomic_DNA"/>
</dbReference>
<dbReference type="Proteomes" id="UP000178764">
    <property type="component" value="Unassembled WGS sequence"/>
</dbReference>
<dbReference type="AlphaFoldDB" id="A0A1F5DNV0"/>
<dbReference type="Gene3D" id="3.40.50.720">
    <property type="entry name" value="NAD(P)-binding Rossmann-like Domain"/>
    <property type="match status" value="1"/>
</dbReference>
<sequence>MKETIIITGALSVTGKRLIEMMASPDRLLIGTDKAGAAWEKFKPNIPQDGFLALTDPATDLRGFHLEAWEPYCKADGAILLAATGIVGSLTPEEVNNVNCYSQIELVKMLFRNNPEKRCRVAHVNSSWGHNPKLKLPHSGYKIVADGKYQAEQTLRNLAGRELDAGFLGHQLNVVVATVVEKTIASMLLRRAMKEGYADFVNSLPEKREVTVEKFCQGIVASYEDPRGDQTIFVPSEMLEPESLQS</sequence>
<proteinExistence type="predicted"/>
<evidence type="ECO:0008006" key="3">
    <source>
        <dbReference type="Google" id="ProtNLM"/>
    </source>
</evidence>
<name>A0A1F5DNV0_9BACT</name>
<evidence type="ECO:0000313" key="2">
    <source>
        <dbReference type="Proteomes" id="UP000178764"/>
    </source>
</evidence>
<protein>
    <recommendedName>
        <fullName evidence="3">NAD-dependent epimerase/dehydratase domain-containing protein</fullName>
    </recommendedName>
</protein>
<comment type="caution">
    <text evidence="1">The sequence shown here is derived from an EMBL/GenBank/DDBJ whole genome shotgun (WGS) entry which is preliminary data.</text>
</comment>